<gene>
    <name evidence="1" type="ORF">RRG08_014217</name>
</gene>
<evidence type="ECO:0000313" key="1">
    <source>
        <dbReference type="EMBL" id="KAK3691835.1"/>
    </source>
</evidence>
<comment type="caution">
    <text evidence="1">The sequence shown here is derived from an EMBL/GenBank/DDBJ whole genome shotgun (WGS) entry which is preliminary data.</text>
</comment>
<organism evidence="1 2">
    <name type="scientific">Elysia crispata</name>
    <name type="common">lettuce slug</name>
    <dbReference type="NCBI Taxonomy" id="231223"/>
    <lineage>
        <taxon>Eukaryota</taxon>
        <taxon>Metazoa</taxon>
        <taxon>Spiralia</taxon>
        <taxon>Lophotrochozoa</taxon>
        <taxon>Mollusca</taxon>
        <taxon>Gastropoda</taxon>
        <taxon>Heterobranchia</taxon>
        <taxon>Euthyneura</taxon>
        <taxon>Panpulmonata</taxon>
        <taxon>Sacoglossa</taxon>
        <taxon>Placobranchoidea</taxon>
        <taxon>Plakobranchidae</taxon>
        <taxon>Elysia</taxon>
    </lineage>
</organism>
<keyword evidence="2" id="KW-1185">Reference proteome</keyword>
<accession>A0AAE0XEX0</accession>
<sequence length="70" mass="7778">MKSSYIWWCFWDLITKHNKQARKLAVGGFGSGLVVCRQIPPSAELLSLAPGLHHLRLPARSQGDTFTADV</sequence>
<name>A0AAE0XEX0_9GAST</name>
<proteinExistence type="predicted"/>
<dbReference type="Proteomes" id="UP001283361">
    <property type="component" value="Unassembled WGS sequence"/>
</dbReference>
<evidence type="ECO:0000313" key="2">
    <source>
        <dbReference type="Proteomes" id="UP001283361"/>
    </source>
</evidence>
<dbReference type="AlphaFoldDB" id="A0AAE0XEX0"/>
<reference evidence="1" key="1">
    <citation type="journal article" date="2023" name="G3 (Bethesda)">
        <title>A reference genome for the long-term kleptoplast-retaining sea slug Elysia crispata morphotype clarki.</title>
        <authorList>
            <person name="Eastman K.E."/>
            <person name="Pendleton A.L."/>
            <person name="Shaikh M.A."/>
            <person name="Suttiyut T."/>
            <person name="Ogas R."/>
            <person name="Tomko P."/>
            <person name="Gavelis G."/>
            <person name="Widhalm J.R."/>
            <person name="Wisecaver J.H."/>
        </authorList>
    </citation>
    <scope>NUCLEOTIDE SEQUENCE</scope>
    <source>
        <strain evidence="1">ECLA1</strain>
    </source>
</reference>
<dbReference type="EMBL" id="JAWDGP010008074">
    <property type="protein sequence ID" value="KAK3691835.1"/>
    <property type="molecule type" value="Genomic_DNA"/>
</dbReference>
<protein>
    <submittedName>
        <fullName evidence="1">Uncharacterized protein</fullName>
    </submittedName>
</protein>